<keyword evidence="8" id="KW-0414">Isoprene biosynthesis</keyword>
<dbReference type="GO" id="GO:0005737">
    <property type="term" value="C:cytoplasm"/>
    <property type="evidence" value="ECO:0007669"/>
    <property type="project" value="UniProtKB-ARBA"/>
</dbReference>
<dbReference type="FunFam" id="1.10.600.10:FF:000001">
    <property type="entry name" value="Geranylgeranyl diphosphate synthase"/>
    <property type="match status" value="1"/>
</dbReference>
<dbReference type="SFLD" id="SFLDS00005">
    <property type="entry name" value="Isoprenoid_Synthase_Type_I"/>
    <property type="match status" value="1"/>
</dbReference>
<evidence type="ECO:0000256" key="7">
    <source>
        <dbReference type="ARBA" id="ARBA00022842"/>
    </source>
</evidence>
<keyword evidence="15" id="KW-1185">Reference proteome</keyword>
<keyword evidence="13" id="KW-0175">Coiled coil</keyword>
<dbReference type="InterPro" id="IPR033749">
    <property type="entry name" value="Polyprenyl_synt_CS"/>
</dbReference>
<dbReference type="InterPro" id="IPR053378">
    <property type="entry name" value="Prenyl_diphosphate_synthase"/>
</dbReference>
<reference evidence="14 15" key="1">
    <citation type="journal article" date="2012" name="J. Bacteriol.">
        <title>Genome sequence of Lactobacillus mucosae LM1, isolated from piglet feces.</title>
        <authorList>
            <person name="Lee J.H."/>
            <person name="Valeriano V.D."/>
            <person name="Shin Y.R."/>
            <person name="Chae J.P."/>
            <person name="Kim G.B."/>
            <person name="Ham J.S."/>
            <person name="Chun J."/>
            <person name="Kang D.K."/>
        </authorList>
    </citation>
    <scope>NUCLEOTIDE SEQUENCE [LARGE SCALE GENOMIC DNA]</scope>
    <source>
        <strain evidence="14 15">LM1</strain>
    </source>
</reference>
<comment type="similarity">
    <text evidence="2 12">Belongs to the FPP/GGPP synthase family.</text>
</comment>
<dbReference type="PROSITE" id="PS00723">
    <property type="entry name" value="POLYPRENYL_SYNTHASE_1"/>
    <property type="match status" value="1"/>
</dbReference>
<evidence type="ECO:0000256" key="4">
    <source>
        <dbReference type="ARBA" id="ARBA00015100"/>
    </source>
</evidence>
<evidence type="ECO:0000256" key="11">
    <source>
        <dbReference type="ARBA" id="ARBA00049399"/>
    </source>
</evidence>
<dbReference type="PANTHER" id="PTHR43281:SF1">
    <property type="entry name" value="FARNESYL DIPHOSPHATE SYNTHASE"/>
    <property type="match status" value="1"/>
</dbReference>
<keyword evidence="6" id="KW-0479">Metal-binding</keyword>
<proteinExistence type="inferred from homology"/>
<dbReference type="AlphaFoldDB" id="A0A0D4CJY4"/>
<dbReference type="GO" id="GO:0004337">
    <property type="term" value="F:(2E,6E)-farnesyl diphosphate synthase activity"/>
    <property type="evidence" value="ECO:0007669"/>
    <property type="project" value="UniProtKB-EC"/>
</dbReference>
<dbReference type="SUPFAM" id="SSF48576">
    <property type="entry name" value="Terpenoid synthases"/>
    <property type="match status" value="1"/>
</dbReference>
<dbReference type="SFLD" id="SFLDG01017">
    <property type="entry name" value="Polyprenyl_Transferase_Like"/>
    <property type="match status" value="1"/>
</dbReference>
<evidence type="ECO:0000256" key="1">
    <source>
        <dbReference type="ARBA" id="ARBA00001946"/>
    </source>
</evidence>
<dbReference type="GO" id="GO:0016114">
    <property type="term" value="P:terpenoid biosynthetic process"/>
    <property type="evidence" value="ECO:0007669"/>
    <property type="project" value="UniProtKB-ARBA"/>
</dbReference>
<evidence type="ECO:0000313" key="14">
    <source>
        <dbReference type="EMBL" id="AJT50220.1"/>
    </source>
</evidence>
<dbReference type="GO" id="GO:0046872">
    <property type="term" value="F:metal ion binding"/>
    <property type="evidence" value="ECO:0007669"/>
    <property type="project" value="UniProtKB-KW"/>
</dbReference>
<dbReference type="Proteomes" id="UP000003645">
    <property type="component" value="Chromosome"/>
</dbReference>
<dbReference type="Gene3D" id="1.10.600.10">
    <property type="entry name" value="Farnesyl Diphosphate Synthase"/>
    <property type="match status" value="1"/>
</dbReference>
<evidence type="ECO:0000256" key="12">
    <source>
        <dbReference type="RuleBase" id="RU004466"/>
    </source>
</evidence>
<gene>
    <name evidence="14" type="ORF">LBLM1_03510</name>
</gene>
<dbReference type="PANTHER" id="PTHR43281">
    <property type="entry name" value="FARNESYL DIPHOSPHATE SYNTHASE"/>
    <property type="match status" value="1"/>
</dbReference>
<evidence type="ECO:0000256" key="8">
    <source>
        <dbReference type="ARBA" id="ARBA00023229"/>
    </source>
</evidence>
<dbReference type="EMBL" id="CP011013">
    <property type="protein sequence ID" value="AJT50220.1"/>
    <property type="molecule type" value="Genomic_DNA"/>
</dbReference>
<evidence type="ECO:0000256" key="2">
    <source>
        <dbReference type="ARBA" id="ARBA00006706"/>
    </source>
</evidence>
<evidence type="ECO:0000256" key="13">
    <source>
        <dbReference type="SAM" id="Coils"/>
    </source>
</evidence>
<accession>A0A0D4CJY4</accession>
<evidence type="ECO:0000256" key="9">
    <source>
        <dbReference type="ARBA" id="ARBA00032380"/>
    </source>
</evidence>
<organism evidence="14 15">
    <name type="scientific">Limosilactobacillus mucosae LM1</name>
    <dbReference type="NCBI Taxonomy" id="1130798"/>
    <lineage>
        <taxon>Bacteria</taxon>
        <taxon>Bacillati</taxon>
        <taxon>Bacillota</taxon>
        <taxon>Bacilli</taxon>
        <taxon>Lactobacillales</taxon>
        <taxon>Lactobacillaceae</taxon>
        <taxon>Limosilactobacillus</taxon>
    </lineage>
</organism>
<comment type="cofactor">
    <cofactor evidence="1">
        <name>Mg(2+)</name>
        <dbReference type="ChEBI" id="CHEBI:18420"/>
    </cofactor>
</comment>
<keyword evidence="7" id="KW-0460">Magnesium</keyword>
<dbReference type="CDD" id="cd00685">
    <property type="entry name" value="Trans_IPPS_HT"/>
    <property type="match status" value="1"/>
</dbReference>
<dbReference type="OrthoDB" id="9805316at2"/>
<sequence length="291" mass="31443">MVSTITELKTRIDAYLDQALPMDIDQPTLKESMCYSVEAGGKRLRPALTLATIEMLGKKIDQNALRAACALELLHTYSLIHDDLPAMDNDDLRRGEPTNHVKFGAGMATLAGDGLLTLAFQWLTDNQLPVDVQANLTLALAKAAGPSGMVAGQARDIEGEGQHLKLTELQYLHRQKTGALLKYAVQAGGIITEQPVTVIDLLGTFGAQFGLAFQIYDDIMDVVATPAQMGKATQKDAAEHKNTYPGLLGLDGAKEQLQKALSQAKAAQQQLAELTGRSMAGFDQFLAYFKL</sequence>
<evidence type="ECO:0000256" key="10">
    <source>
        <dbReference type="ARBA" id="ARBA00032873"/>
    </source>
</evidence>
<dbReference type="InterPro" id="IPR000092">
    <property type="entry name" value="Polyprenyl_synt"/>
</dbReference>
<evidence type="ECO:0000256" key="6">
    <source>
        <dbReference type="ARBA" id="ARBA00022723"/>
    </source>
</evidence>
<evidence type="ECO:0000256" key="3">
    <source>
        <dbReference type="ARBA" id="ARBA00012439"/>
    </source>
</evidence>
<evidence type="ECO:0000313" key="15">
    <source>
        <dbReference type="Proteomes" id="UP000003645"/>
    </source>
</evidence>
<dbReference type="PROSITE" id="PS00444">
    <property type="entry name" value="POLYPRENYL_SYNTHASE_2"/>
    <property type="match status" value="1"/>
</dbReference>
<dbReference type="Pfam" id="PF00348">
    <property type="entry name" value="polyprenyl_synt"/>
    <property type="match status" value="1"/>
</dbReference>
<dbReference type="NCBIfam" id="NF045485">
    <property type="entry name" value="FPPsyn"/>
    <property type="match status" value="1"/>
</dbReference>
<protein>
    <recommendedName>
        <fullName evidence="4">Farnesyl diphosphate synthase</fullName>
        <ecNumber evidence="3">2.5.1.10</ecNumber>
    </recommendedName>
    <alternativeName>
        <fullName evidence="10">(2E,6E)-farnesyl diphosphate synthase</fullName>
    </alternativeName>
    <alternativeName>
        <fullName evidence="9">Geranyltranstransferase</fullName>
    </alternativeName>
</protein>
<comment type="catalytic activity">
    <reaction evidence="11">
        <text>isopentenyl diphosphate + (2E)-geranyl diphosphate = (2E,6E)-farnesyl diphosphate + diphosphate</text>
        <dbReference type="Rhea" id="RHEA:19361"/>
        <dbReference type="ChEBI" id="CHEBI:33019"/>
        <dbReference type="ChEBI" id="CHEBI:58057"/>
        <dbReference type="ChEBI" id="CHEBI:128769"/>
        <dbReference type="ChEBI" id="CHEBI:175763"/>
        <dbReference type="EC" id="2.5.1.10"/>
    </reaction>
</comment>
<dbReference type="RefSeq" id="WP_006499582.1">
    <property type="nucleotide sequence ID" value="NZ_CP011013.1"/>
</dbReference>
<evidence type="ECO:0000256" key="5">
    <source>
        <dbReference type="ARBA" id="ARBA00022679"/>
    </source>
</evidence>
<keyword evidence="5 12" id="KW-0808">Transferase</keyword>
<dbReference type="KEGG" id="lmu:LBLM1_03510"/>
<dbReference type="InterPro" id="IPR008949">
    <property type="entry name" value="Isoprenoid_synthase_dom_sf"/>
</dbReference>
<dbReference type="EC" id="2.5.1.10" evidence="3"/>
<feature type="coiled-coil region" evidence="13">
    <location>
        <begin position="250"/>
        <end position="277"/>
    </location>
</feature>
<name>A0A0D4CJY4_LIMMU</name>
<dbReference type="HOGENOM" id="CLU_014015_0_1_9"/>
<dbReference type="STRING" id="1130798.LBLM1_03510"/>